<dbReference type="EMBL" id="CP034726">
    <property type="protein sequence ID" value="QBP17832.1"/>
    <property type="molecule type" value="Genomic_DNA"/>
</dbReference>
<evidence type="ECO:0000256" key="5">
    <source>
        <dbReference type="ARBA" id="ARBA00023274"/>
    </source>
</evidence>
<dbReference type="GO" id="GO:0003735">
    <property type="term" value="F:structural constituent of ribosome"/>
    <property type="evidence" value="ECO:0007669"/>
    <property type="project" value="UniProtKB-UniRule"/>
</dbReference>
<dbReference type="Gene3D" id="2.40.50.140">
    <property type="entry name" value="Nucleic acid-binding proteins"/>
    <property type="match status" value="1"/>
</dbReference>
<dbReference type="CDD" id="cd00364">
    <property type="entry name" value="Ribosomal_uS17"/>
    <property type="match status" value="1"/>
</dbReference>
<dbReference type="PANTHER" id="PTHR10744:SF1">
    <property type="entry name" value="SMALL RIBOSOMAL SUBUNIT PROTEIN US17M"/>
    <property type="match status" value="1"/>
</dbReference>
<dbReference type="Pfam" id="PF00366">
    <property type="entry name" value="Ribosomal_S17"/>
    <property type="match status" value="1"/>
</dbReference>
<evidence type="ECO:0000313" key="8">
    <source>
        <dbReference type="Proteomes" id="UP000294321"/>
    </source>
</evidence>
<protein>
    <recommendedName>
        <fullName evidence="6">Small ribosomal subunit protein uS17</fullName>
    </recommendedName>
</protein>
<dbReference type="PANTHER" id="PTHR10744">
    <property type="entry name" value="40S RIBOSOMAL PROTEIN S11 FAMILY MEMBER"/>
    <property type="match status" value="1"/>
</dbReference>
<comment type="subunit">
    <text evidence="6">Part of the 30S ribosomal subunit.</text>
</comment>
<dbReference type="InterPro" id="IPR019984">
    <property type="entry name" value="Ribosomal_uS17_bact/chlr"/>
</dbReference>
<sequence length="96" mass="11060">MIIKGGNPLRDQRKIFRGRVVSTKMDKTITVLVSTYKDNPVYGKRVRYSKKYKAHDKNNAAHVGDYVEIMNCRPLSKTVHTRLVKVLQKSVKQSLN</sequence>
<dbReference type="PRINTS" id="PR00973">
    <property type="entry name" value="RIBOSOMALS17"/>
</dbReference>
<keyword evidence="2 6" id="KW-0699">rRNA-binding</keyword>
<dbReference type="Proteomes" id="UP000294321">
    <property type="component" value="Chromosome"/>
</dbReference>
<dbReference type="KEGG" id="lji:ELX58_01355"/>
<accession>A0A4P6ZK84</accession>
<comment type="similarity">
    <text evidence="1 6">Belongs to the universal ribosomal protein uS17 family.</text>
</comment>
<dbReference type="NCBIfam" id="NF004123">
    <property type="entry name" value="PRK05610.1"/>
    <property type="match status" value="1"/>
</dbReference>
<keyword evidence="5 6" id="KW-0687">Ribonucleoprotein</keyword>
<keyword evidence="4 6" id="KW-0689">Ribosomal protein</keyword>
<evidence type="ECO:0000256" key="2">
    <source>
        <dbReference type="ARBA" id="ARBA00022730"/>
    </source>
</evidence>
<comment type="function">
    <text evidence="6">One of the primary rRNA binding proteins, it binds specifically to the 5'-end of 16S ribosomal RNA.</text>
</comment>
<dbReference type="AlphaFoldDB" id="A0A4P6ZK84"/>
<evidence type="ECO:0000313" key="7">
    <source>
        <dbReference type="EMBL" id="QBP17832.1"/>
    </source>
</evidence>
<dbReference type="InterPro" id="IPR000266">
    <property type="entry name" value="Ribosomal_uS17"/>
</dbReference>
<name>A0A4P6ZK84_9LACO</name>
<organism evidence="7 8">
    <name type="scientific">Acetilactobacillus jinshanensis</name>
    <dbReference type="NCBI Taxonomy" id="1720083"/>
    <lineage>
        <taxon>Bacteria</taxon>
        <taxon>Bacillati</taxon>
        <taxon>Bacillota</taxon>
        <taxon>Bacilli</taxon>
        <taxon>Lactobacillales</taxon>
        <taxon>Lactobacillaceae</taxon>
        <taxon>Acetilactobacillus</taxon>
    </lineage>
</organism>
<dbReference type="OrthoDB" id="9811714at2"/>
<dbReference type="SUPFAM" id="SSF50249">
    <property type="entry name" value="Nucleic acid-binding proteins"/>
    <property type="match status" value="1"/>
</dbReference>
<evidence type="ECO:0000256" key="3">
    <source>
        <dbReference type="ARBA" id="ARBA00022884"/>
    </source>
</evidence>
<keyword evidence="8" id="KW-1185">Reference proteome</keyword>
<reference evidence="8" key="1">
    <citation type="submission" date="2018-12" db="EMBL/GenBank/DDBJ databases">
        <title>A new species of lactobacillus.</title>
        <authorList>
            <person name="Jian Y."/>
            <person name="Xin L."/>
            <person name="Hong Z.J."/>
            <person name="Ming L.Z."/>
            <person name="Hong X.Z."/>
        </authorList>
    </citation>
    <scope>NUCLEOTIDE SEQUENCE [LARGE SCALE GENOMIC DNA]</scope>
    <source>
        <strain evidence="8">HSLZ-75</strain>
    </source>
</reference>
<dbReference type="GO" id="GO:0022627">
    <property type="term" value="C:cytosolic small ribosomal subunit"/>
    <property type="evidence" value="ECO:0007669"/>
    <property type="project" value="UniProtKB-UniRule"/>
</dbReference>
<evidence type="ECO:0000256" key="4">
    <source>
        <dbReference type="ARBA" id="ARBA00022980"/>
    </source>
</evidence>
<dbReference type="NCBIfam" id="TIGR03635">
    <property type="entry name" value="uS17_bact"/>
    <property type="match status" value="1"/>
</dbReference>
<keyword evidence="3 6" id="KW-0694">RNA-binding</keyword>
<dbReference type="GO" id="GO:0019843">
    <property type="term" value="F:rRNA binding"/>
    <property type="evidence" value="ECO:0007669"/>
    <property type="project" value="UniProtKB-UniRule"/>
</dbReference>
<proteinExistence type="inferred from homology"/>
<evidence type="ECO:0000256" key="1">
    <source>
        <dbReference type="ARBA" id="ARBA00010254"/>
    </source>
</evidence>
<evidence type="ECO:0000256" key="6">
    <source>
        <dbReference type="HAMAP-Rule" id="MF_01345"/>
    </source>
</evidence>
<dbReference type="InterPro" id="IPR012340">
    <property type="entry name" value="NA-bd_OB-fold"/>
</dbReference>
<gene>
    <name evidence="6" type="primary">rpsQ</name>
    <name evidence="7" type="ORF">ELX58_01355</name>
</gene>
<dbReference type="GO" id="GO:0006412">
    <property type="term" value="P:translation"/>
    <property type="evidence" value="ECO:0007669"/>
    <property type="project" value="UniProtKB-UniRule"/>
</dbReference>
<dbReference type="HAMAP" id="MF_01345_B">
    <property type="entry name" value="Ribosomal_uS17_B"/>
    <property type="match status" value="1"/>
</dbReference>